<accession>A0ABW1YHK3</accession>
<feature type="domain" description="Amine oxidase" evidence="1">
    <location>
        <begin position="44"/>
        <end position="325"/>
    </location>
</feature>
<evidence type="ECO:0000313" key="2">
    <source>
        <dbReference type="EMBL" id="MFC6592682.1"/>
    </source>
</evidence>
<gene>
    <name evidence="2" type="ORF">ACFP81_12230</name>
</gene>
<organism evidence="2 3">
    <name type="scientific">Deinococcus lacus</name>
    <dbReference type="NCBI Taxonomy" id="392561"/>
    <lineage>
        <taxon>Bacteria</taxon>
        <taxon>Thermotogati</taxon>
        <taxon>Deinococcota</taxon>
        <taxon>Deinococci</taxon>
        <taxon>Deinococcales</taxon>
        <taxon>Deinococcaceae</taxon>
        <taxon>Deinococcus</taxon>
    </lineage>
</organism>
<dbReference type="SUPFAM" id="SSF51905">
    <property type="entry name" value="FAD/NAD(P)-binding domain"/>
    <property type="match status" value="1"/>
</dbReference>
<sequence>MLGSPFGDLPGFIQAVASPLLSHSDKLVLARLGLHLLRGPAWNLLRGPDESTLEFLRGLGLSERLIDQFFRPFFGGIFLRRDLSTSARLFRYYLRMLLEGGAALPRGGLGAVAGQLAQGLDIRPGVQVTRLRATGEGVEVTAEGSEERVWQAQQVIVATDPRAADQLLGTQAAGAGVGATYLYYLGSGPAVDPERRLILSPDPHSGPVNNAHWLSNAVPGRVPAGQQLLVATVLEPEAHASDAELDQAARAQLAGWYSPQAAAQLRTLRIERIPYAQFAQPPGFAAHLAGHATPLPGVLLASEKTSMSSLQGALESGEKAAAALLGDTAALSRPRGG</sequence>
<comment type="caution">
    <text evidence="2">The sequence shown here is derived from an EMBL/GenBank/DDBJ whole genome shotgun (WGS) entry which is preliminary data.</text>
</comment>
<dbReference type="PANTHER" id="PTHR42841">
    <property type="entry name" value="AMINE OXIDASE"/>
    <property type="match status" value="1"/>
</dbReference>
<evidence type="ECO:0000313" key="3">
    <source>
        <dbReference type="Proteomes" id="UP001596297"/>
    </source>
</evidence>
<keyword evidence="3" id="KW-1185">Reference proteome</keyword>
<reference evidence="3" key="1">
    <citation type="journal article" date="2019" name="Int. J. Syst. Evol. Microbiol.">
        <title>The Global Catalogue of Microorganisms (GCM) 10K type strain sequencing project: providing services to taxonomists for standard genome sequencing and annotation.</title>
        <authorList>
            <consortium name="The Broad Institute Genomics Platform"/>
            <consortium name="The Broad Institute Genome Sequencing Center for Infectious Disease"/>
            <person name="Wu L."/>
            <person name="Ma J."/>
        </authorList>
    </citation>
    <scope>NUCLEOTIDE SEQUENCE [LARGE SCALE GENOMIC DNA]</scope>
    <source>
        <strain evidence="3">CGMCC 1.15772</strain>
    </source>
</reference>
<dbReference type="Proteomes" id="UP001596297">
    <property type="component" value="Unassembled WGS sequence"/>
</dbReference>
<dbReference type="EMBL" id="JBHSWD010000002">
    <property type="protein sequence ID" value="MFC6592682.1"/>
    <property type="molecule type" value="Genomic_DNA"/>
</dbReference>
<proteinExistence type="predicted"/>
<dbReference type="InterPro" id="IPR002937">
    <property type="entry name" value="Amino_oxidase"/>
</dbReference>
<dbReference type="InterPro" id="IPR036188">
    <property type="entry name" value="FAD/NAD-bd_sf"/>
</dbReference>
<dbReference type="Gene3D" id="3.50.50.60">
    <property type="entry name" value="FAD/NAD(P)-binding domain"/>
    <property type="match status" value="1"/>
</dbReference>
<evidence type="ECO:0000259" key="1">
    <source>
        <dbReference type="Pfam" id="PF01593"/>
    </source>
</evidence>
<protein>
    <submittedName>
        <fullName evidence="2">FAD-dependent oxidoreductase</fullName>
    </submittedName>
</protein>
<dbReference type="Pfam" id="PF01593">
    <property type="entry name" value="Amino_oxidase"/>
    <property type="match status" value="1"/>
</dbReference>
<dbReference type="RefSeq" id="WP_380083804.1">
    <property type="nucleotide sequence ID" value="NZ_JBHSWD010000002.1"/>
</dbReference>
<name>A0ABW1YHK3_9DEIO</name>